<reference evidence="2" key="1">
    <citation type="submission" date="2023-03" db="EMBL/GenBank/DDBJ databases">
        <title>Complete genome of Cladonia borealis.</title>
        <authorList>
            <person name="Park H."/>
        </authorList>
    </citation>
    <scope>NUCLEOTIDE SEQUENCE</scope>
    <source>
        <strain evidence="2">ANT050790</strain>
    </source>
</reference>
<feature type="compositionally biased region" description="Acidic residues" evidence="1">
    <location>
        <begin position="1"/>
        <end position="11"/>
    </location>
</feature>
<feature type="compositionally biased region" description="Polar residues" evidence="1">
    <location>
        <begin position="77"/>
        <end position="100"/>
    </location>
</feature>
<dbReference type="Proteomes" id="UP001166286">
    <property type="component" value="Unassembled WGS sequence"/>
</dbReference>
<keyword evidence="3" id="KW-1185">Reference proteome</keyword>
<feature type="compositionally biased region" description="Basic residues" evidence="1">
    <location>
        <begin position="19"/>
        <end position="33"/>
    </location>
</feature>
<dbReference type="AlphaFoldDB" id="A0AA39R7S2"/>
<proteinExistence type="predicted"/>
<gene>
    <name evidence="2" type="ORF">JMJ35_002739</name>
</gene>
<organism evidence="2 3">
    <name type="scientific">Cladonia borealis</name>
    <dbReference type="NCBI Taxonomy" id="184061"/>
    <lineage>
        <taxon>Eukaryota</taxon>
        <taxon>Fungi</taxon>
        <taxon>Dikarya</taxon>
        <taxon>Ascomycota</taxon>
        <taxon>Pezizomycotina</taxon>
        <taxon>Lecanoromycetes</taxon>
        <taxon>OSLEUM clade</taxon>
        <taxon>Lecanoromycetidae</taxon>
        <taxon>Lecanorales</taxon>
        <taxon>Lecanorineae</taxon>
        <taxon>Cladoniaceae</taxon>
        <taxon>Cladonia</taxon>
    </lineage>
</organism>
<feature type="compositionally biased region" description="Basic residues" evidence="1">
    <location>
        <begin position="47"/>
        <end position="58"/>
    </location>
</feature>
<evidence type="ECO:0000313" key="3">
    <source>
        <dbReference type="Proteomes" id="UP001166286"/>
    </source>
</evidence>
<feature type="region of interest" description="Disordered" evidence="1">
    <location>
        <begin position="1"/>
        <end position="108"/>
    </location>
</feature>
<name>A0AA39R7S2_9LECA</name>
<comment type="caution">
    <text evidence="2">The sequence shown here is derived from an EMBL/GenBank/DDBJ whole genome shotgun (WGS) entry which is preliminary data.</text>
</comment>
<evidence type="ECO:0000313" key="2">
    <source>
        <dbReference type="EMBL" id="KAK0515360.1"/>
    </source>
</evidence>
<evidence type="ECO:0000256" key="1">
    <source>
        <dbReference type="SAM" id="MobiDB-lite"/>
    </source>
</evidence>
<dbReference type="EMBL" id="JAFEKC020000004">
    <property type="protein sequence ID" value="KAK0515360.1"/>
    <property type="molecule type" value="Genomic_DNA"/>
</dbReference>
<accession>A0AA39R7S2</accession>
<sequence length="108" mass="12469">MEPDIPTDVGEDATFMRARTNKASKKRKSKTFTKQRESQPMAEGNHVPRKGRKRRRHRRDEMPTDVILSPGDKKTKSSTQRNPASRENASNEPSSLQSEVQKMERQDF</sequence>
<protein>
    <submittedName>
        <fullName evidence="2">Uncharacterized protein</fullName>
    </submittedName>
</protein>